<dbReference type="Proteomes" id="UP001215231">
    <property type="component" value="Chromosome"/>
</dbReference>
<keyword evidence="2 6" id="KW-0808">Transferase</keyword>
<evidence type="ECO:0000256" key="2">
    <source>
        <dbReference type="ARBA" id="ARBA00022679"/>
    </source>
</evidence>
<dbReference type="Gene3D" id="3.90.550.10">
    <property type="entry name" value="Spore Coat Polysaccharide Biosynthesis Protein SpsA, Chain A"/>
    <property type="match status" value="1"/>
</dbReference>
<dbReference type="EMBL" id="CP059693">
    <property type="protein sequence ID" value="WDE11119.1"/>
    <property type="molecule type" value="Genomic_DNA"/>
</dbReference>
<dbReference type="GO" id="GO:0016740">
    <property type="term" value="F:transferase activity"/>
    <property type="evidence" value="ECO:0007669"/>
    <property type="project" value="UniProtKB-KW"/>
</dbReference>
<proteinExistence type="inferred from homology"/>
<dbReference type="PANTHER" id="PTHR43523:SF12">
    <property type="entry name" value="GLUCOSE-1-PHOSPHATE ADENYLYLTRANSFERASE LARGE SUBUNIT 1, CHLOROPLASTIC-RELATED"/>
    <property type="match status" value="1"/>
</dbReference>
<evidence type="ECO:0000313" key="7">
    <source>
        <dbReference type="Proteomes" id="UP001215231"/>
    </source>
</evidence>
<accession>A0ABY7VBU4</accession>
<name>A0ABY7VBU4_9GAMM</name>
<dbReference type="SUPFAM" id="SSF53448">
    <property type="entry name" value="Nucleotide-diphospho-sugar transferases"/>
    <property type="match status" value="1"/>
</dbReference>
<dbReference type="InterPro" id="IPR005835">
    <property type="entry name" value="NTP_transferase_dom"/>
</dbReference>
<feature type="domain" description="Nucleotidyl transferase" evidence="5">
    <location>
        <begin position="6"/>
        <end position="261"/>
    </location>
</feature>
<gene>
    <name evidence="6" type="ORF">H3N35_23245</name>
</gene>
<sequence length="361" mass="40796">MKGLMAVLLAGGLGSRLKSLTRDMPKPLVPYGGSGRMIDFSLRNCLNSGVKEVLLMSKHEERQIHRYLLENWCDKLRLHFGCYNELHHQAPEQVYARVKREEEKGTADALIKNRPYIDKMQVEDVLILHSDHIYNFDYRDMYRQHQESGAALTLGYQRIPRQFVKLFGMVAFDGDNNLSEFIEKPANPTSDMVFTAVCIFNKAVMYDYLSQLQQSDWSFDISHDLIPAMLANGEKIKGYAFEDYWEDIGTTERYYLGHLKLIQNQISLDSPLSLSGADKMQRIHAPGFENVIMPATYTGQNFTASNSLLYPGVEIGEGCHIENSVLLPGAKLSPGTYLSNALVNEHQSETFAPASAKDGQL</sequence>
<comment type="similarity">
    <text evidence="1">Belongs to the bacterial/plant glucose-1-phosphate adenylyltransferase family.</text>
</comment>
<reference evidence="6 7" key="1">
    <citation type="journal article" date="2022" name="Mar. Drugs">
        <title>Bioassay-Guided Fractionation Leads to the Detection of Cholic Acid Generated by the Rare Thalassomonas sp.</title>
        <authorList>
            <person name="Pheiffer F."/>
            <person name="Schneider Y.K."/>
            <person name="Hansen E.H."/>
            <person name="Andersen J.H."/>
            <person name="Isaksson J."/>
            <person name="Busche T."/>
            <person name="R C."/>
            <person name="Kalinowski J."/>
            <person name="Zyl L.V."/>
            <person name="Trindade M."/>
        </authorList>
    </citation>
    <scope>NUCLEOTIDE SEQUENCE [LARGE SCALE GENOMIC DNA]</scope>
    <source>
        <strain evidence="6 7">A5K-61T</strain>
    </source>
</reference>
<evidence type="ECO:0000256" key="4">
    <source>
        <dbReference type="ARBA" id="ARBA00022741"/>
    </source>
</evidence>
<dbReference type="Gene3D" id="2.160.10.10">
    <property type="entry name" value="Hexapeptide repeat proteins"/>
    <property type="match status" value="1"/>
</dbReference>
<keyword evidence="3" id="KW-0548">Nucleotidyltransferase</keyword>
<evidence type="ECO:0000256" key="1">
    <source>
        <dbReference type="ARBA" id="ARBA00010443"/>
    </source>
</evidence>
<evidence type="ECO:0000259" key="5">
    <source>
        <dbReference type="Pfam" id="PF00483"/>
    </source>
</evidence>
<dbReference type="InterPro" id="IPR029044">
    <property type="entry name" value="Nucleotide-diphossugar_trans"/>
</dbReference>
<organism evidence="6 7">
    <name type="scientific">Thalassomonas haliotis</name>
    <dbReference type="NCBI Taxonomy" id="485448"/>
    <lineage>
        <taxon>Bacteria</taxon>
        <taxon>Pseudomonadati</taxon>
        <taxon>Pseudomonadota</taxon>
        <taxon>Gammaproteobacteria</taxon>
        <taxon>Alteromonadales</taxon>
        <taxon>Colwelliaceae</taxon>
        <taxon>Thalassomonas</taxon>
    </lineage>
</organism>
<dbReference type="RefSeq" id="WP_274051249.1">
    <property type="nucleotide sequence ID" value="NZ_CP059693.1"/>
</dbReference>
<keyword evidence="4" id="KW-0547">Nucleotide-binding</keyword>
<dbReference type="InterPro" id="IPR011831">
    <property type="entry name" value="ADP-Glc_PPase"/>
</dbReference>
<dbReference type="PANTHER" id="PTHR43523">
    <property type="entry name" value="GLUCOSE-1-PHOSPHATE ADENYLYLTRANSFERASE-RELATED"/>
    <property type="match status" value="1"/>
</dbReference>
<evidence type="ECO:0000313" key="6">
    <source>
        <dbReference type="EMBL" id="WDE11119.1"/>
    </source>
</evidence>
<protein>
    <submittedName>
        <fullName evidence="6">NTP transferase domain-containing protein</fullName>
    </submittedName>
</protein>
<keyword evidence="7" id="KW-1185">Reference proteome</keyword>
<dbReference type="CDD" id="cd04181">
    <property type="entry name" value="NTP_transferase"/>
    <property type="match status" value="1"/>
</dbReference>
<dbReference type="Pfam" id="PF00483">
    <property type="entry name" value="NTP_transferase"/>
    <property type="match status" value="1"/>
</dbReference>
<evidence type="ECO:0000256" key="3">
    <source>
        <dbReference type="ARBA" id="ARBA00022695"/>
    </source>
</evidence>